<feature type="region of interest" description="Disordered" evidence="2">
    <location>
        <begin position="396"/>
        <end position="491"/>
    </location>
</feature>
<organism evidence="5 6">
    <name type="scientific">Rhizopus oryzae</name>
    <name type="common">Mucormycosis agent</name>
    <name type="synonym">Rhizopus arrhizus var. delemar</name>
    <dbReference type="NCBI Taxonomy" id="64495"/>
    <lineage>
        <taxon>Eukaryota</taxon>
        <taxon>Fungi</taxon>
        <taxon>Fungi incertae sedis</taxon>
        <taxon>Mucoromycota</taxon>
        <taxon>Mucoromycotina</taxon>
        <taxon>Mucoromycetes</taxon>
        <taxon>Mucorales</taxon>
        <taxon>Mucorineae</taxon>
        <taxon>Rhizopodaceae</taxon>
        <taxon>Rhizopus</taxon>
    </lineage>
</organism>
<dbReference type="InterPro" id="IPR011022">
    <property type="entry name" value="Arrestin_C-like"/>
</dbReference>
<evidence type="ECO:0000256" key="1">
    <source>
        <dbReference type="ARBA" id="ARBA00037950"/>
    </source>
</evidence>
<dbReference type="GO" id="GO:0031625">
    <property type="term" value="F:ubiquitin protein ligase binding"/>
    <property type="evidence" value="ECO:0007669"/>
    <property type="project" value="TreeGrafter"/>
</dbReference>
<feature type="region of interest" description="Disordered" evidence="2">
    <location>
        <begin position="558"/>
        <end position="577"/>
    </location>
</feature>
<reference evidence="5" key="1">
    <citation type="journal article" date="2020" name="Microb. Genom.">
        <title>Genetic diversity of clinical and environmental Mucorales isolates obtained from an investigation of mucormycosis cases among solid organ transplant recipients.</title>
        <authorList>
            <person name="Nguyen M.H."/>
            <person name="Kaul D."/>
            <person name="Muto C."/>
            <person name="Cheng S.J."/>
            <person name="Richter R.A."/>
            <person name="Bruno V.M."/>
            <person name="Liu G."/>
            <person name="Beyhan S."/>
            <person name="Sundermann A.J."/>
            <person name="Mounaud S."/>
            <person name="Pasculle A.W."/>
            <person name="Nierman W.C."/>
            <person name="Driscoll E."/>
            <person name="Cumbie R."/>
            <person name="Clancy C.J."/>
            <person name="Dupont C.L."/>
        </authorList>
    </citation>
    <scope>NUCLEOTIDE SEQUENCE</scope>
    <source>
        <strain evidence="5">GL11</strain>
    </source>
</reference>
<feature type="domain" description="Arrestin C-terminal-like" evidence="4">
    <location>
        <begin position="202"/>
        <end position="340"/>
    </location>
</feature>
<dbReference type="GO" id="GO:0070086">
    <property type="term" value="P:ubiquitin-dependent endocytosis"/>
    <property type="evidence" value="ECO:0007669"/>
    <property type="project" value="TreeGrafter"/>
</dbReference>
<dbReference type="EMBL" id="JAANQT010000675">
    <property type="protein sequence ID" value="KAG1309167.1"/>
    <property type="molecule type" value="Genomic_DNA"/>
</dbReference>
<keyword evidence="6" id="KW-1185">Reference proteome</keyword>
<dbReference type="GO" id="GO:0030674">
    <property type="term" value="F:protein-macromolecule adaptor activity"/>
    <property type="evidence" value="ECO:0007669"/>
    <property type="project" value="TreeGrafter"/>
</dbReference>
<dbReference type="GO" id="GO:0005886">
    <property type="term" value="C:plasma membrane"/>
    <property type="evidence" value="ECO:0007669"/>
    <property type="project" value="TreeGrafter"/>
</dbReference>
<evidence type="ECO:0000313" key="5">
    <source>
        <dbReference type="EMBL" id="KAG1309167.1"/>
    </source>
</evidence>
<proteinExistence type="inferred from homology"/>
<dbReference type="Gene3D" id="2.60.40.640">
    <property type="match status" value="2"/>
</dbReference>
<evidence type="ECO:0008006" key="7">
    <source>
        <dbReference type="Google" id="ProtNLM"/>
    </source>
</evidence>
<name>A0A9P6XAG3_RHIOR</name>
<evidence type="ECO:0000313" key="6">
    <source>
        <dbReference type="Proteomes" id="UP000716291"/>
    </source>
</evidence>
<feature type="compositionally biased region" description="Polar residues" evidence="2">
    <location>
        <begin position="412"/>
        <end position="431"/>
    </location>
</feature>
<sequence length="577" mass="64597">MPQKFDIKVEIVLDDKDKKYFPGDSIQGSILLTPNQSHTLQKLWLAWTGRIQVQPKANEKATHKLFDECWKLCSPIFKSSAKSTKNTPLYHTAFVPFSENTDERLADLPVLLELSKNKTVGFAFEVKVPEMILPSSTGKGFAAHRIVYFLEAFTGTIDVFYRQKVVPVYEVIDVYQPEMMMPQKIERIYSVLTAENQQCTSSMQVIVPCQGQLAGTTMPISMTIQSDLEITRKQGISVSLLRTHEVIVNGRTFSSFVEPISRTVKDLQLITNNGNIAQTIEIMLQIPQDTVPTISIESSKIMSVSYYIRVLVYAHSGIYISQDYQESQFLSAELPFTIGTFKADAKSPTITTTHLNPLPPLSPILSAFHLSKGISGKPNDVPPAHVLIGSPSLKASLSSKTNGNSSGSNVSAEDTTTLPSHESVTEDQNGNNKKERLSVGKMFKRSSSGRSSGEDKSNKRGVFSNLWSYRRKPKAEPTDDVNNNDNNHSSDHEHRLVDIAHQAEPTEEIPHDIRETAKHSEIQTERVIHHRPFLDSDSEEESDDKQVEIGLQAIKLNKPDEINEDQQIKKLEKPHTK</sequence>
<dbReference type="PANTHER" id="PTHR11188:SF161">
    <property type="entry name" value="PH-RESPONSE REGULATOR PROTEIN PALF_RIM8"/>
    <property type="match status" value="1"/>
</dbReference>
<accession>A0A9P6XAG3</accession>
<dbReference type="Proteomes" id="UP000716291">
    <property type="component" value="Unassembled WGS sequence"/>
</dbReference>
<comment type="caution">
    <text evidence="5">The sequence shown here is derived from an EMBL/GenBank/DDBJ whole genome shotgun (WGS) entry which is preliminary data.</text>
</comment>
<dbReference type="Pfam" id="PF00339">
    <property type="entry name" value="Arrestin_N"/>
    <property type="match status" value="1"/>
</dbReference>
<dbReference type="GO" id="GO:0005829">
    <property type="term" value="C:cytosol"/>
    <property type="evidence" value="ECO:0007669"/>
    <property type="project" value="TreeGrafter"/>
</dbReference>
<dbReference type="InterPro" id="IPR014752">
    <property type="entry name" value="Arrestin-like_C"/>
</dbReference>
<dbReference type="AlphaFoldDB" id="A0A9P6XAG3"/>
<evidence type="ECO:0000256" key="2">
    <source>
        <dbReference type="SAM" id="MobiDB-lite"/>
    </source>
</evidence>
<evidence type="ECO:0000259" key="4">
    <source>
        <dbReference type="Pfam" id="PF02752"/>
    </source>
</evidence>
<dbReference type="InterPro" id="IPR011021">
    <property type="entry name" value="Arrestin-like_N"/>
</dbReference>
<feature type="region of interest" description="Disordered" evidence="2">
    <location>
        <begin position="518"/>
        <end position="546"/>
    </location>
</feature>
<dbReference type="Pfam" id="PF02752">
    <property type="entry name" value="Arrestin_C"/>
    <property type="match status" value="1"/>
</dbReference>
<feature type="compositionally biased region" description="Basic and acidic residues" evidence="2">
    <location>
        <begin position="518"/>
        <end position="527"/>
    </location>
</feature>
<feature type="domain" description="Arrestin-like N-terminal" evidence="3">
    <location>
        <begin position="9"/>
        <end position="153"/>
    </location>
</feature>
<feature type="compositionally biased region" description="Low complexity" evidence="2">
    <location>
        <begin position="396"/>
        <end position="411"/>
    </location>
</feature>
<evidence type="ECO:0000259" key="3">
    <source>
        <dbReference type="Pfam" id="PF00339"/>
    </source>
</evidence>
<protein>
    <recommendedName>
        <fullName evidence="7">Arrestin C-terminal-like domain-containing protein</fullName>
    </recommendedName>
</protein>
<dbReference type="PANTHER" id="PTHR11188">
    <property type="entry name" value="ARRESTIN DOMAIN CONTAINING PROTEIN"/>
    <property type="match status" value="1"/>
</dbReference>
<gene>
    <name evidence="5" type="ORF">G6F64_005512</name>
</gene>
<comment type="similarity">
    <text evidence="1">Belongs to the arrestin family. PalF/RIM8 subfamily.</text>
</comment>
<dbReference type="InterPro" id="IPR050357">
    <property type="entry name" value="Arrestin_domain-protein"/>
</dbReference>